<evidence type="ECO:0000313" key="3">
    <source>
        <dbReference type="EMBL" id="CAG8387687.1"/>
    </source>
</evidence>
<keyword evidence="1" id="KW-0812">Transmembrane</keyword>
<gene>
    <name evidence="3" type="ORF">PSALAMII_LOCUS6386</name>
</gene>
<name>A0A9W4JDQ8_9EURO</name>
<dbReference type="InterPro" id="IPR046623">
    <property type="entry name" value="DUF6536"/>
</dbReference>
<sequence>MPSSPSSNLESASLLEHTEHACLTRIPLDAIPLGAVTGRSHSNESSITISPTISSSLDTTNADHLVRDTLPRFAAIEFLRQWFPEIDPEDPSTKTFSRKLSNRDVALVIHQSLAGVVLIFNITVTALAIHTYDPVNGKAGIIDVPGVTNCGQVRSYNLGLHLVINFLSTILLGSSNYCSQLLVAPTRKDIEEAHNKRKSLDVGIQSFRNLRSVDTRRRVLWVLLMLSSGLLHLFWNTVVFAASPKVSYNVGVVTSDYLKDSTPWNYSMAGFDDMRRKATNLTPLSRADCIERYTNSDNGLSDVLLVARNISKHDEMSFAIDNSSTLLSNFSAFEAATNGDGSKGIRWSQANSWVCSAWTPLGYYALPPDSERVTICSASAMKAYVNSWTFTRWEEAPGSPSGVQLWAGVDHCIPASELHPTENICALRVSYALLIIVCGLNLIKLICIFCTARLHRSNRFCAGHEGVTGAKTAYLVTVGDAIASFLECEDDHTKDLSLVTRSDFSRGKWPAKGQGNQKSELVAKLRVRRWFSAVSILQWTSTLLLCAGFMIFTSVELGQSLTARKSGGLAIDLPSLWSYGIGTAHAWSVSLTGTLSHMNQEVGFFFATIYVNIFQILVSGLYLLCNNIITVILMASEWNSYCSQRRSLRVSCPRGYQRSTYFLSLPYRYSVPLMAASSVLHWLVSQSIFVIQTIAYQTPGFDRAPDLDGSLVGTSPIAMFLAVLVGGVMIFTMLAFAIFSKYKPSPTNDNGTPSYPAPLVGTCSAAISAACHAHPEDRDPALLPIRWGYVRDDLEHPRGRFRFSTARDIMYPTCIPDLEESCAGA</sequence>
<organism evidence="3 4">
    <name type="scientific">Penicillium salamii</name>
    <dbReference type="NCBI Taxonomy" id="1612424"/>
    <lineage>
        <taxon>Eukaryota</taxon>
        <taxon>Fungi</taxon>
        <taxon>Dikarya</taxon>
        <taxon>Ascomycota</taxon>
        <taxon>Pezizomycotina</taxon>
        <taxon>Eurotiomycetes</taxon>
        <taxon>Eurotiomycetidae</taxon>
        <taxon>Eurotiales</taxon>
        <taxon>Aspergillaceae</taxon>
        <taxon>Penicillium</taxon>
    </lineage>
</organism>
<dbReference type="PANTHER" id="PTHR35395:SF1">
    <property type="entry name" value="DUF6536 DOMAIN-CONTAINING PROTEIN"/>
    <property type="match status" value="1"/>
</dbReference>
<feature type="domain" description="DUF6536" evidence="2">
    <location>
        <begin position="106"/>
        <end position="258"/>
    </location>
</feature>
<protein>
    <recommendedName>
        <fullName evidence="2">DUF6536 domain-containing protein</fullName>
    </recommendedName>
</protein>
<feature type="transmembrane region" description="Helical" evidence="1">
    <location>
        <begin position="158"/>
        <end position="178"/>
    </location>
</feature>
<feature type="transmembrane region" description="Helical" evidence="1">
    <location>
        <begin position="429"/>
        <end position="450"/>
    </location>
</feature>
<comment type="caution">
    <text evidence="3">The sequence shown here is derived from an EMBL/GenBank/DDBJ whole genome shotgun (WGS) entry which is preliminary data.</text>
</comment>
<feature type="transmembrane region" description="Helical" evidence="1">
    <location>
        <begin position="530"/>
        <end position="552"/>
    </location>
</feature>
<reference evidence="3" key="1">
    <citation type="submission" date="2021-07" db="EMBL/GenBank/DDBJ databases">
        <authorList>
            <person name="Branca A.L. A."/>
        </authorList>
    </citation>
    <scope>NUCLEOTIDE SEQUENCE</scope>
</reference>
<feature type="transmembrane region" description="Helical" evidence="1">
    <location>
        <begin position="218"/>
        <end position="235"/>
    </location>
</feature>
<keyword evidence="1" id="KW-1133">Transmembrane helix</keyword>
<evidence type="ECO:0000259" key="2">
    <source>
        <dbReference type="Pfam" id="PF20163"/>
    </source>
</evidence>
<dbReference type="PANTHER" id="PTHR35395">
    <property type="entry name" value="DUF6536 DOMAIN-CONTAINING PROTEIN"/>
    <property type="match status" value="1"/>
</dbReference>
<accession>A0A9W4JDQ8</accession>
<keyword evidence="1" id="KW-0472">Membrane</keyword>
<feature type="transmembrane region" description="Helical" evidence="1">
    <location>
        <begin position="673"/>
        <end position="697"/>
    </location>
</feature>
<evidence type="ECO:0000256" key="1">
    <source>
        <dbReference type="SAM" id="Phobius"/>
    </source>
</evidence>
<feature type="transmembrane region" description="Helical" evidence="1">
    <location>
        <begin position="717"/>
        <end position="739"/>
    </location>
</feature>
<dbReference type="OrthoDB" id="6730379at2759"/>
<feature type="transmembrane region" description="Helical" evidence="1">
    <location>
        <begin position="602"/>
        <end position="624"/>
    </location>
</feature>
<evidence type="ECO:0000313" key="4">
    <source>
        <dbReference type="Proteomes" id="UP001152592"/>
    </source>
</evidence>
<feature type="transmembrane region" description="Helical" evidence="1">
    <location>
        <begin position="105"/>
        <end position="129"/>
    </location>
</feature>
<dbReference type="Pfam" id="PF20163">
    <property type="entry name" value="DUF6536"/>
    <property type="match status" value="1"/>
</dbReference>
<dbReference type="EMBL" id="CAJVPD010000241">
    <property type="protein sequence ID" value="CAG8387687.1"/>
    <property type="molecule type" value="Genomic_DNA"/>
</dbReference>
<dbReference type="Proteomes" id="UP001152592">
    <property type="component" value="Unassembled WGS sequence"/>
</dbReference>
<proteinExistence type="predicted"/>
<dbReference type="AlphaFoldDB" id="A0A9W4JDQ8"/>